<dbReference type="FunFam" id="3.40.50.720:FF:000019">
    <property type="entry name" value="Glycerol-3-phosphate dehydrogenase [NAD(P)+]"/>
    <property type="match status" value="1"/>
</dbReference>
<feature type="binding site" evidence="14">
    <location>
        <position position="186"/>
    </location>
    <ligand>
        <name>sn-glycerol 3-phosphate</name>
        <dbReference type="ChEBI" id="CHEBI:57597"/>
    </ligand>
</feature>
<dbReference type="PIRSF" id="PIRSF000114">
    <property type="entry name" value="Glycerol-3-P_dh"/>
    <property type="match status" value="1"/>
</dbReference>
<evidence type="ECO:0000313" key="22">
    <source>
        <dbReference type="Proteomes" id="UP000184514"/>
    </source>
</evidence>
<evidence type="ECO:0000256" key="3">
    <source>
        <dbReference type="ARBA" id="ARBA00022741"/>
    </source>
</evidence>
<evidence type="ECO:0000256" key="17">
    <source>
        <dbReference type="PIRSR" id="PIRSR000114-3"/>
    </source>
</evidence>
<keyword evidence="14" id="KW-0963">Cytoplasm</keyword>
<feature type="binding site" evidence="14">
    <location>
        <position position="131"/>
    </location>
    <ligand>
        <name>sn-glycerol 3-phosphate</name>
        <dbReference type="ChEBI" id="CHEBI:57597"/>
    </ligand>
</feature>
<dbReference type="STRING" id="696762.PFRI_32520"/>
<organism evidence="21 22">
    <name type="scientific">Planktotalea frisia</name>
    <dbReference type="NCBI Taxonomy" id="696762"/>
    <lineage>
        <taxon>Bacteria</taxon>
        <taxon>Pseudomonadati</taxon>
        <taxon>Pseudomonadota</taxon>
        <taxon>Alphaproteobacteria</taxon>
        <taxon>Rhodobacterales</taxon>
        <taxon>Paracoccaceae</taxon>
        <taxon>Planktotalea</taxon>
    </lineage>
</organism>
<dbReference type="Proteomes" id="UP000184514">
    <property type="component" value="Unassembled WGS sequence"/>
</dbReference>
<evidence type="ECO:0000256" key="9">
    <source>
        <dbReference type="ARBA" id="ARBA00023264"/>
    </source>
</evidence>
<dbReference type="AlphaFoldDB" id="A0A1L9NTE9"/>
<sequence>MSVAVLGAGAFGTALAISLAREGHDITLWARSEKQAEIMQKDRSNSARLPKATFPLTLHISADLDTIKEHQTLLIAVPMQQLARFIADHQNHLAHKTLVACCKGIDLTSGLGPSQVILSALPDAQTAILTGPSFAHDIAAGLPTALTLACTDPTLGTTLQNELSTSNIRLYRSTDVTGAELGGALKNVIAIACGAAIGAGLGESARAALITRGYAEMQRMAEALGAKPETLAGLSGFGDLALTCASEGSRNFRFGLSLGRGETFDPNITVEGAATAQACHEKAKTLGVEMPITAAVTAMINQTLTLKQAMDSLLARPLKEETC</sequence>
<feature type="active site" description="Proton acceptor" evidence="14 15">
    <location>
        <position position="186"/>
    </location>
</feature>
<feature type="domain" description="Glycerol-3-phosphate dehydrogenase NAD-dependent C-terminal" evidence="20">
    <location>
        <begin position="175"/>
        <end position="310"/>
    </location>
</feature>
<keyword evidence="22" id="KW-1185">Reference proteome</keyword>
<dbReference type="NCBIfam" id="NF000942">
    <property type="entry name" value="PRK00094.1-4"/>
    <property type="match status" value="1"/>
</dbReference>
<gene>
    <name evidence="14 21" type="primary">gpsA</name>
    <name evidence="21" type="ORF">PFRI_32520</name>
</gene>
<reference evidence="21 22" key="1">
    <citation type="submission" date="2016-10" db="EMBL/GenBank/DDBJ databases">
        <title>Genome sequence of Planktotalea frisia SH6-1.</title>
        <authorList>
            <person name="Poehlein A."/>
            <person name="Bakenhus I."/>
            <person name="Voget S."/>
            <person name="Brinkhoff T."/>
            <person name="Simon M."/>
        </authorList>
    </citation>
    <scope>NUCLEOTIDE SEQUENCE [LARGE SCALE GENOMIC DNA]</scope>
    <source>
        <strain evidence="21 22">SH6-1</strain>
    </source>
</reference>
<feature type="binding site" evidence="14">
    <location>
        <position position="239"/>
    </location>
    <ligand>
        <name>sn-glycerol 3-phosphate</name>
        <dbReference type="ChEBI" id="CHEBI:57597"/>
    </ligand>
</feature>
<evidence type="ECO:0000256" key="15">
    <source>
        <dbReference type="PIRSR" id="PIRSR000114-1"/>
    </source>
</evidence>
<dbReference type="Gene3D" id="3.40.50.720">
    <property type="entry name" value="NAD(P)-binding Rossmann-like Domain"/>
    <property type="match status" value="1"/>
</dbReference>
<dbReference type="EC" id="1.1.1.94" evidence="11 14"/>
<evidence type="ECO:0000256" key="18">
    <source>
        <dbReference type="RuleBase" id="RU000437"/>
    </source>
</evidence>
<dbReference type="Gene3D" id="1.10.1040.10">
    <property type="entry name" value="N-(1-d-carboxylethyl)-l-norvaline Dehydrogenase, domain 2"/>
    <property type="match status" value="1"/>
</dbReference>
<dbReference type="InterPro" id="IPR008927">
    <property type="entry name" value="6-PGluconate_DH-like_C_sf"/>
</dbReference>
<feature type="binding site" evidence="14">
    <location>
        <position position="31"/>
    </location>
    <ligand>
        <name>NADPH</name>
        <dbReference type="ChEBI" id="CHEBI:57783"/>
    </ligand>
</feature>
<dbReference type="NCBIfam" id="NF000940">
    <property type="entry name" value="PRK00094.1-2"/>
    <property type="match status" value="1"/>
</dbReference>
<comment type="function">
    <text evidence="14">Catalyzes the reduction of the glycolytic intermediate dihydroxyacetone phosphate (DHAP) to sn-glycerol 3-phosphate (G3P), the key precursor for phospholipid synthesis.</text>
</comment>
<dbReference type="PANTHER" id="PTHR11728:SF1">
    <property type="entry name" value="GLYCEROL-3-PHOSPHATE DEHYDROGENASE [NAD(+)] 2, CHLOROPLASTIC"/>
    <property type="match status" value="1"/>
</dbReference>
<name>A0A1L9NTE9_9RHOB</name>
<feature type="binding site" evidence="17">
    <location>
        <begin position="7"/>
        <end position="12"/>
    </location>
    <ligand>
        <name>NAD(+)</name>
        <dbReference type="ChEBI" id="CHEBI:57540"/>
    </ligand>
</feature>
<evidence type="ECO:0000256" key="2">
    <source>
        <dbReference type="ARBA" id="ARBA00022516"/>
    </source>
</evidence>
<dbReference type="InterPro" id="IPR013328">
    <property type="entry name" value="6PGD_dom2"/>
</dbReference>
<dbReference type="GO" id="GO:0051287">
    <property type="term" value="F:NAD binding"/>
    <property type="evidence" value="ECO:0007669"/>
    <property type="project" value="InterPro"/>
</dbReference>
<dbReference type="PANTHER" id="PTHR11728">
    <property type="entry name" value="GLYCEROL-3-PHOSPHATE DEHYDROGENASE"/>
    <property type="match status" value="1"/>
</dbReference>
<dbReference type="RefSeq" id="WP_072631761.1">
    <property type="nucleotide sequence ID" value="NZ_JABBAN010000182.1"/>
</dbReference>
<dbReference type="SUPFAM" id="SSF51735">
    <property type="entry name" value="NAD(P)-binding Rossmann-fold domains"/>
    <property type="match status" value="1"/>
</dbReference>
<feature type="binding site" evidence="17">
    <location>
        <position position="135"/>
    </location>
    <ligand>
        <name>NAD(+)</name>
        <dbReference type="ChEBI" id="CHEBI:57540"/>
    </ligand>
</feature>
<comment type="pathway">
    <text evidence="14">Membrane lipid metabolism; glycerophospholipid metabolism.</text>
</comment>
<feature type="binding site" evidence="14">
    <location>
        <position position="250"/>
    </location>
    <ligand>
        <name>sn-glycerol 3-phosphate</name>
        <dbReference type="ChEBI" id="CHEBI:57597"/>
    </ligand>
</feature>
<dbReference type="PRINTS" id="PR00077">
    <property type="entry name" value="GPDHDRGNASE"/>
</dbReference>
<proteinExistence type="inferred from homology"/>
<dbReference type="HAMAP" id="MF_00394">
    <property type="entry name" value="NAD_Glyc3P_dehydrog"/>
    <property type="match status" value="1"/>
</dbReference>
<dbReference type="GO" id="GO:0141152">
    <property type="term" value="F:glycerol-3-phosphate dehydrogenase (NAD+) activity"/>
    <property type="evidence" value="ECO:0007669"/>
    <property type="project" value="RHEA"/>
</dbReference>
<evidence type="ECO:0000256" key="12">
    <source>
        <dbReference type="ARBA" id="ARBA00069372"/>
    </source>
</evidence>
<feature type="binding site" evidence="14">
    <location>
        <position position="11"/>
    </location>
    <ligand>
        <name>NADPH</name>
        <dbReference type="ChEBI" id="CHEBI:57783"/>
    </ligand>
</feature>
<evidence type="ECO:0000256" key="13">
    <source>
        <dbReference type="ARBA" id="ARBA00080511"/>
    </source>
</evidence>
<feature type="binding site" evidence="14">
    <location>
        <position position="135"/>
    </location>
    <ligand>
        <name>NADPH</name>
        <dbReference type="ChEBI" id="CHEBI:57783"/>
    </ligand>
</feature>
<feature type="binding site" evidence="14">
    <location>
        <position position="250"/>
    </location>
    <ligand>
        <name>NADPH</name>
        <dbReference type="ChEBI" id="CHEBI:57783"/>
    </ligand>
</feature>
<dbReference type="FunFam" id="1.10.1040.10:FF:000001">
    <property type="entry name" value="Glycerol-3-phosphate dehydrogenase [NAD(P)+]"/>
    <property type="match status" value="1"/>
</dbReference>
<evidence type="ECO:0000256" key="14">
    <source>
        <dbReference type="HAMAP-Rule" id="MF_00394"/>
    </source>
</evidence>
<evidence type="ECO:0000256" key="8">
    <source>
        <dbReference type="ARBA" id="ARBA00023209"/>
    </source>
</evidence>
<dbReference type="InterPro" id="IPR036291">
    <property type="entry name" value="NAD(P)-bd_dom_sf"/>
</dbReference>
<dbReference type="InterPro" id="IPR006168">
    <property type="entry name" value="G3P_DH_NAD-dep"/>
</dbReference>
<comment type="subcellular location">
    <subcellularLocation>
        <location evidence="14">Cytoplasm</location>
    </subcellularLocation>
</comment>
<dbReference type="EMBL" id="MLCB01000177">
    <property type="protein sequence ID" value="OJI92519.1"/>
    <property type="molecule type" value="Genomic_DNA"/>
</dbReference>
<evidence type="ECO:0000256" key="10">
    <source>
        <dbReference type="ARBA" id="ARBA00052716"/>
    </source>
</evidence>
<keyword evidence="5 14" id="KW-0560">Oxidoreductase</keyword>
<keyword evidence="9 14" id="KW-1208">Phospholipid metabolism</keyword>
<evidence type="ECO:0000256" key="1">
    <source>
        <dbReference type="ARBA" id="ARBA00011009"/>
    </source>
</evidence>
<feature type="binding site" evidence="14">
    <location>
        <position position="103"/>
    </location>
    <ligand>
        <name>sn-glycerol 3-phosphate</name>
        <dbReference type="ChEBI" id="CHEBI:57597"/>
    </ligand>
</feature>
<dbReference type="UniPathway" id="UPA00940"/>
<keyword evidence="6 14" id="KW-0520">NAD</keyword>
<keyword evidence="4 14" id="KW-0521">NADP</keyword>
<feature type="binding site" evidence="16">
    <location>
        <position position="103"/>
    </location>
    <ligand>
        <name>substrate</name>
    </ligand>
</feature>
<accession>A0A1L9NTE9</accession>
<dbReference type="GO" id="GO:0008654">
    <property type="term" value="P:phospholipid biosynthetic process"/>
    <property type="evidence" value="ECO:0007669"/>
    <property type="project" value="UniProtKB-KW"/>
</dbReference>
<feature type="binding site" evidence="16">
    <location>
        <begin position="250"/>
        <end position="251"/>
    </location>
    <ligand>
        <name>substrate</name>
    </ligand>
</feature>
<comment type="catalytic activity">
    <reaction evidence="10">
        <text>sn-glycerol 3-phosphate + NADP(+) = dihydroxyacetone phosphate + NADPH + H(+)</text>
        <dbReference type="Rhea" id="RHEA:11096"/>
        <dbReference type="ChEBI" id="CHEBI:15378"/>
        <dbReference type="ChEBI" id="CHEBI:57597"/>
        <dbReference type="ChEBI" id="CHEBI:57642"/>
        <dbReference type="ChEBI" id="CHEBI:57783"/>
        <dbReference type="ChEBI" id="CHEBI:58349"/>
        <dbReference type="EC" id="1.1.1.94"/>
    </reaction>
    <physiologicalReaction direction="right-to-left" evidence="10">
        <dbReference type="Rhea" id="RHEA:11098"/>
    </physiologicalReaction>
</comment>
<protein>
    <recommendedName>
        <fullName evidence="12 14">Glycerol-3-phosphate dehydrogenase [NAD(P)+]</fullName>
        <ecNumber evidence="11 14">1.1.1.94</ecNumber>
    </recommendedName>
    <alternativeName>
        <fullName evidence="14">NAD(P)(+)-dependent glycerol-3-phosphate dehydrogenase</fullName>
    </alternativeName>
    <alternativeName>
        <fullName evidence="13 14">NAD(P)H-dependent dihydroxyacetone-phosphate reductase</fullName>
    </alternativeName>
</protein>
<keyword evidence="2 14" id="KW-0444">Lipid biosynthesis</keyword>
<evidence type="ECO:0000256" key="4">
    <source>
        <dbReference type="ARBA" id="ARBA00022857"/>
    </source>
</evidence>
<keyword evidence="3 14" id="KW-0547">Nucleotide-binding</keyword>
<comment type="caution">
    <text evidence="14">Lacks conserved residue(s) required for the propagation of feature annotation.</text>
</comment>
<dbReference type="Pfam" id="PF01210">
    <property type="entry name" value="NAD_Gly3P_dh_N"/>
    <property type="match status" value="1"/>
</dbReference>
<feature type="binding site" evidence="17">
    <location>
        <position position="250"/>
    </location>
    <ligand>
        <name>NAD(+)</name>
        <dbReference type="ChEBI" id="CHEBI:57540"/>
    </ligand>
</feature>
<evidence type="ECO:0000259" key="20">
    <source>
        <dbReference type="Pfam" id="PF07479"/>
    </source>
</evidence>
<evidence type="ECO:0000259" key="19">
    <source>
        <dbReference type="Pfam" id="PF01210"/>
    </source>
</evidence>
<dbReference type="SUPFAM" id="SSF48179">
    <property type="entry name" value="6-phosphogluconate dehydrogenase C-terminal domain-like"/>
    <property type="match status" value="1"/>
</dbReference>
<comment type="caution">
    <text evidence="21">The sequence shown here is derived from an EMBL/GenBank/DDBJ whole genome shotgun (WGS) entry which is preliminary data.</text>
</comment>
<comment type="catalytic activity">
    <reaction evidence="14">
        <text>sn-glycerol 3-phosphate + NAD(+) = dihydroxyacetone phosphate + NADH + H(+)</text>
        <dbReference type="Rhea" id="RHEA:11092"/>
        <dbReference type="ChEBI" id="CHEBI:15378"/>
        <dbReference type="ChEBI" id="CHEBI:57540"/>
        <dbReference type="ChEBI" id="CHEBI:57597"/>
        <dbReference type="ChEBI" id="CHEBI:57642"/>
        <dbReference type="ChEBI" id="CHEBI:57945"/>
        <dbReference type="EC" id="1.1.1.94"/>
    </reaction>
</comment>
<feature type="binding site" evidence="14">
    <location>
        <position position="249"/>
    </location>
    <ligand>
        <name>sn-glycerol 3-phosphate</name>
        <dbReference type="ChEBI" id="CHEBI:57597"/>
    </ligand>
</feature>
<dbReference type="GO" id="GO:0046167">
    <property type="term" value="P:glycerol-3-phosphate biosynthetic process"/>
    <property type="evidence" value="ECO:0007669"/>
    <property type="project" value="UniProtKB-UniRule"/>
</dbReference>
<feature type="binding site" evidence="14">
    <location>
        <position position="271"/>
    </location>
    <ligand>
        <name>NADPH</name>
        <dbReference type="ChEBI" id="CHEBI:57783"/>
    </ligand>
</feature>
<dbReference type="PROSITE" id="PS00957">
    <property type="entry name" value="NAD_G3PDH"/>
    <property type="match status" value="1"/>
</dbReference>
<feature type="binding site" evidence="14">
    <location>
        <position position="103"/>
    </location>
    <ligand>
        <name>NADPH</name>
        <dbReference type="ChEBI" id="CHEBI:57783"/>
    </ligand>
</feature>
<dbReference type="GO" id="GO:0005829">
    <property type="term" value="C:cytosol"/>
    <property type="evidence" value="ECO:0007669"/>
    <property type="project" value="TreeGrafter"/>
</dbReference>
<dbReference type="InterPro" id="IPR006109">
    <property type="entry name" value="G3P_DH_NAD-dep_C"/>
</dbReference>
<evidence type="ECO:0000256" key="5">
    <source>
        <dbReference type="ARBA" id="ARBA00023002"/>
    </source>
</evidence>
<keyword evidence="7 14" id="KW-0443">Lipid metabolism</keyword>
<dbReference type="GO" id="GO:0046168">
    <property type="term" value="P:glycerol-3-phosphate catabolic process"/>
    <property type="evidence" value="ECO:0007669"/>
    <property type="project" value="InterPro"/>
</dbReference>
<evidence type="ECO:0000256" key="7">
    <source>
        <dbReference type="ARBA" id="ARBA00023098"/>
    </source>
</evidence>
<dbReference type="GO" id="GO:0005975">
    <property type="term" value="P:carbohydrate metabolic process"/>
    <property type="evidence" value="ECO:0007669"/>
    <property type="project" value="InterPro"/>
</dbReference>
<dbReference type="InterPro" id="IPR011128">
    <property type="entry name" value="G3P_DH_NAD-dep_N"/>
</dbReference>
<evidence type="ECO:0000256" key="6">
    <source>
        <dbReference type="ARBA" id="ARBA00023027"/>
    </source>
</evidence>
<feature type="binding site" evidence="14">
    <location>
        <position position="133"/>
    </location>
    <ligand>
        <name>sn-glycerol 3-phosphate</name>
        <dbReference type="ChEBI" id="CHEBI:57597"/>
    </ligand>
</feature>
<keyword evidence="8 14" id="KW-0594">Phospholipid biosynthesis</keyword>
<dbReference type="GO" id="GO:0141153">
    <property type="term" value="F:glycerol-3-phosphate dehydrogenase (NADP+) activity"/>
    <property type="evidence" value="ECO:0007669"/>
    <property type="project" value="RHEA"/>
</dbReference>
<dbReference type="Pfam" id="PF07479">
    <property type="entry name" value="NAD_Gly3P_dh_C"/>
    <property type="match status" value="1"/>
</dbReference>
<evidence type="ECO:0000256" key="11">
    <source>
        <dbReference type="ARBA" id="ARBA00066687"/>
    </source>
</evidence>
<evidence type="ECO:0000313" key="21">
    <source>
        <dbReference type="EMBL" id="OJI92519.1"/>
    </source>
</evidence>
<dbReference type="GO" id="GO:0006650">
    <property type="term" value="P:glycerophospholipid metabolic process"/>
    <property type="evidence" value="ECO:0007669"/>
    <property type="project" value="UniProtKB-UniRule"/>
</dbReference>
<evidence type="ECO:0000256" key="16">
    <source>
        <dbReference type="PIRSR" id="PIRSR000114-2"/>
    </source>
</evidence>
<comment type="similarity">
    <text evidence="1 14 18">Belongs to the NAD-dependent glycerol-3-phosphate dehydrogenase family.</text>
</comment>
<feature type="binding site" evidence="14">
    <location>
        <position position="251"/>
    </location>
    <ligand>
        <name>sn-glycerol 3-phosphate</name>
        <dbReference type="ChEBI" id="CHEBI:57597"/>
    </ligand>
</feature>
<feature type="domain" description="Glycerol-3-phosphate dehydrogenase NAD-dependent N-terminal" evidence="19">
    <location>
        <begin position="3"/>
        <end position="154"/>
    </location>
</feature>